<dbReference type="SMART" id="SM00579">
    <property type="entry name" value="FBD"/>
    <property type="match status" value="1"/>
</dbReference>
<evidence type="ECO:0000256" key="1">
    <source>
        <dbReference type="SAM" id="MobiDB-lite"/>
    </source>
</evidence>
<gene>
    <name evidence="3" type="ORF">LITE_LOCUS45525</name>
</gene>
<dbReference type="EMBL" id="CAMGYJ010000010">
    <property type="protein sequence ID" value="CAI0550381.1"/>
    <property type="molecule type" value="Genomic_DNA"/>
</dbReference>
<dbReference type="Pfam" id="PF23622">
    <property type="entry name" value="LRR_At1g61320_AtMIF1"/>
    <property type="match status" value="1"/>
</dbReference>
<evidence type="ECO:0000313" key="3">
    <source>
        <dbReference type="EMBL" id="CAI0550381.1"/>
    </source>
</evidence>
<name>A0AAV0QZN7_9ROSI</name>
<evidence type="ECO:0000259" key="2">
    <source>
        <dbReference type="PROSITE" id="PS50181"/>
    </source>
</evidence>
<reference evidence="3" key="1">
    <citation type="submission" date="2022-08" db="EMBL/GenBank/DDBJ databases">
        <authorList>
            <person name="Gutierrez-Valencia J."/>
        </authorList>
    </citation>
    <scope>NUCLEOTIDE SEQUENCE</scope>
</reference>
<dbReference type="InterPro" id="IPR032675">
    <property type="entry name" value="LRR_dom_sf"/>
</dbReference>
<feature type="domain" description="F-box" evidence="2">
    <location>
        <begin position="26"/>
        <end position="74"/>
    </location>
</feature>
<comment type="caution">
    <text evidence="3">The sequence shown here is derived from an EMBL/GenBank/DDBJ whole genome shotgun (WGS) entry which is preliminary data.</text>
</comment>
<dbReference type="PANTHER" id="PTHR34223:SF51">
    <property type="entry name" value="OS06G0556300 PROTEIN"/>
    <property type="match status" value="1"/>
</dbReference>
<dbReference type="SUPFAM" id="SSF81383">
    <property type="entry name" value="F-box domain"/>
    <property type="match status" value="1"/>
</dbReference>
<organism evidence="3 4">
    <name type="scientific">Linum tenue</name>
    <dbReference type="NCBI Taxonomy" id="586396"/>
    <lineage>
        <taxon>Eukaryota</taxon>
        <taxon>Viridiplantae</taxon>
        <taxon>Streptophyta</taxon>
        <taxon>Embryophyta</taxon>
        <taxon>Tracheophyta</taxon>
        <taxon>Spermatophyta</taxon>
        <taxon>Magnoliopsida</taxon>
        <taxon>eudicotyledons</taxon>
        <taxon>Gunneridae</taxon>
        <taxon>Pentapetalae</taxon>
        <taxon>rosids</taxon>
        <taxon>fabids</taxon>
        <taxon>Malpighiales</taxon>
        <taxon>Linaceae</taxon>
        <taxon>Linum</taxon>
    </lineage>
</organism>
<dbReference type="InterPro" id="IPR006566">
    <property type="entry name" value="FBD"/>
</dbReference>
<dbReference type="InterPro" id="IPR001810">
    <property type="entry name" value="F-box_dom"/>
</dbReference>
<feature type="region of interest" description="Disordered" evidence="1">
    <location>
        <begin position="1"/>
        <end position="24"/>
    </location>
</feature>
<dbReference type="Gene3D" id="1.20.1280.50">
    <property type="match status" value="1"/>
</dbReference>
<dbReference type="InterPro" id="IPR053781">
    <property type="entry name" value="F-box_AtFBL13-like"/>
</dbReference>
<dbReference type="CDD" id="cd22160">
    <property type="entry name" value="F-box_AtFBL13-like"/>
    <property type="match status" value="1"/>
</dbReference>
<dbReference type="Proteomes" id="UP001154282">
    <property type="component" value="Unassembled WGS sequence"/>
</dbReference>
<dbReference type="PROSITE" id="PS50181">
    <property type="entry name" value="FBOX"/>
    <property type="match status" value="1"/>
</dbReference>
<evidence type="ECO:0000313" key="4">
    <source>
        <dbReference type="Proteomes" id="UP001154282"/>
    </source>
</evidence>
<dbReference type="SUPFAM" id="SSF52047">
    <property type="entry name" value="RNI-like"/>
    <property type="match status" value="1"/>
</dbReference>
<dbReference type="InterPro" id="IPR036047">
    <property type="entry name" value="F-box-like_dom_sf"/>
</dbReference>
<dbReference type="Pfam" id="PF00646">
    <property type="entry name" value="F-box"/>
    <property type="match status" value="1"/>
</dbReference>
<dbReference type="InterPro" id="IPR053197">
    <property type="entry name" value="F-box_SCFL_complex_component"/>
</dbReference>
<dbReference type="SMART" id="SM00256">
    <property type="entry name" value="FBOX"/>
    <property type="match status" value="1"/>
</dbReference>
<proteinExistence type="predicted"/>
<accession>A0AAV0QZN7</accession>
<dbReference type="InterPro" id="IPR055357">
    <property type="entry name" value="LRR_At1g61320_AtMIF1"/>
</dbReference>
<keyword evidence="4" id="KW-1185">Reference proteome</keyword>
<dbReference type="PANTHER" id="PTHR34223">
    <property type="entry name" value="OS11G0201299 PROTEIN"/>
    <property type="match status" value="1"/>
</dbReference>
<protein>
    <recommendedName>
        <fullName evidence="2">F-box domain-containing protein</fullName>
    </recommendedName>
</protein>
<sequence>METRSAKRKKQLCFPPGNDDGGASQIDRITDLPDPLLHHILSYLPIRSIAQTSALSRRWRLLWSTLPDLDFTTAAAAIKRSSIPPNSYISTVLSLRHKHSDLRSLRFSARLTFSTLNSLIRLAVRHRVQYLDVEVSTDDYFNFPRGVIASETLRTFKLKSRCPGFRLLPSSVMAGGFRNLDSLSLSLVTLHDQQSSLLDLFTETSFPCLRKLDLDTCFELRHLKVGCRALEDFSIENCFHLRGLEICCAKLTSLRVASCFDAYCDETRVEIRNGSRIRFVAWEQNAITGKSAVEELRAVREASIGFFVDDYDDICSDKLQSVCSFMSGFSRADSLTLDSQCIEILSSSKYSAHFVHPIFSDVRTLELHTGFNKKNVAGLAFLFRSTPTLHTLVLKIMNDHKTERRQWNKDLWDVANCEQEQYWESQVQSLSSFLNHLKIVKIYGFLEYENEVSLAKFLLKHGKDLQEMTLSTPHHCNYRDSLRRQKVRSQMMGFSWASSNAKISFQ</sequence>
<dbReference type="Pfam" id="PF08387">
    <property type="entry name" value="FBD"/>
    <property type="match status" value="1"/>
</dbReference>
<dbReference type="Gene3D" id="3.80.10.10">
    <property type="entry name" value="Ribonuclease Inhibitor"/>
    <property type="match status" value="1"/>
</dbReference>
<dbReference type="AlphaFoldDB" id="A0AAV0QZN7"/>
<feature type="compositionally biased region" description="Basic residues" evidence="1">
    <location>
        <begin position="1"/>
        <end position="11"/>
    </location>
</feature>